<dbReference type="STRING" id="195883.A0A482WM66"/>
<feature type="signal peptide" evidence="2">
    <location>
        <begin position="1"/>
        <end position="20"/>
    </location>
</feature>
<proteinExistence type="predicted"/>
<feature type="compositionally biased region" description="Acidic residues" evidence="1">
    <location>
        <begin position="73"/>
        <end position="88"/>
    </location>
</feature>
<comment type="caution">
    <text evidence="3">The sequence shown here is derived from an EMBL/GenBank/DDBJ whole genome shotgun (WGS) entry which is preliminary data.</text>
</comment>
<feature type="region of interest" description="Disordered" evidence="1">
    <location>
        <begin position="158"/>
        <end position="194"/>
    </location>
</feature>
<evidence type="ECO:0000256" key="1">
    <source>
        <dbReference type="SAM" id="MobiDB-lite"/>
    </source>
</evidence>
<gene>
    <name evidence="3" type="ORF">LSTR_LSTR008875</name>
</gene>
<feature type="compositionally biased region" description="Polar residues" evidence="1">
    <location>
        <begin position="89"/>
        <end position="106"/>
    </location>
</feature>
<dbReference type="AlphaFoldDB" id="A0A482WM66"/>
<reference evidence="3 4" key="1">
    <citation type="journal article" date="2017" name="Gigascience">
        <title>Genome sequence of the small brown planthopper, Laodelphax striatellus.</title>
        <authorList>
            <person name="Zhu J."/>
            <person name="Jiang F."/>
            <person name="Wang X."/>
            <person name="Yang P."/>
            <person name="Bao Y."/>
            <person name="Zhao W."/>
            <person name="Wang W."/>
            <person name="Lu H."/>
            <person name="Wang Q."/>
            <person name="Cui N."/>
            <person name="Li J."/>
            <person name="Chen X."/>
            <person name="Luo L."/>
            <person name="Yu J."/>
            <person name="Kang L."/>
            <person name="Cui F."/>
        </authorList>
    </citation>
    <scope>NUCLEOTIDE SEQUENCE [LARGE SCALE GENOMIC DNA]</scope>
    <source>
        <strain evidence="3">Lst14</strain>
    </source>
</reference>
<accession>A0A482WM66</accession>
<protein>
    <recommendedName>
        <fullName evidence="5">DUF4794 domain-containing protein</fullName>
    </recommendedName>
</protein>
<sequence length="412" mass="44871">MQLKLFALLIVSLISRETIADSPSSGGSDGGPRPPANWKPTGRVLLLPARQQTAHFYGPPPAEFTARQLQSPEEYDEDALSPPPEEDAGTQTPFTEDYPTTTSQTDESSDGFFFNTGDQLKQSPQVTSGVYHVLLPDGRLQRVEYTTAPLKQAAYTKNVNPSQGSNQFSQQNVEQTAFSQQNGRTGQASTQFSFQKPSFQSNQFALNSFKQNQHQENNLGQSSSQVPANGQYRTSHGSPSNSQTFYYQQQKEEPKTVASQTPSPKPLNGEKGSNKTTQSKPVFVSGHFGPTQGKPTVNGPTQRAPTVNGPTQGATTVNGQTQGKSFTSSGKVPAVTGQTVSSYTNPQPSYPSYTFQPIEFARQQEDNPASQFVFNGYLASVEYPVQQPVVPSSPVYYSYSSAPLVRILRRAD</sequence>
<feature type="region of interest" description="Disordered" evidence="1">
    <location>
        <begin position="215"/>
        <end position="333"/>
    </location>
</feature>
<feature type="compositionally biased region" description="Polar residues" evidence="1">
    <location>
        <begin position="215"/>
        <end position="249"/>
    </location>
</feature>
<evidence type="ECO:0000256" key="2">
    <source>
        <dbReference type="SAM" id="SignalP"/>
    </source>
</evidence>
<feature type="compositionally biased region" description="Polar residues" evidence="1">
    <location>
        <begin position="293"/>
        <end position="333"/>
    </location>
</feature>
<evidence type="ECO:0000313" key="4">
    <source>
        <dbReference type="Proteomes" id="UP000291343"/>
    </source>
</evidence>
<keyword evidence="4" id="KW-1185">Reference proteome</keyword>
<dbReference type="Proteomes" id="UP000291343">
    <property type="component" value="Unassembled WGS sequence"/>
</dbReference>
<evidence type="ECO:0008006" key="5">
    <source>
        <dbReference type="Google" id="ProtNLM"/>
    </source>
</evidence>
<name>A0A482WM66_LAOST</name>
<organism evidence="3 4">
    <name type="scientific">Laodelphax striatellus</name>
    <name type="common">Small brown planthopper</name>
    <name type="synonym">Delphax striatella</name>
    <dbReference type="NCBI Taxonomy" id="195883"/>
    <lineage>
        <taxon>Eukaryota</taxon>
        <taxon>Metazoa</taxon>
        <taxon>Ecdysozoa</taxon>
        <taxon>Arthropoda</taxon>
        <taxon>Hexapoda</taxon>
        <taxon>Insecta</taxon>
        <taxon>Pterygota</taxon>
        <taxon>Neoptera</taxon>
        <taxon>Paraneoptera</taxon>
        <taxon>Hemiptera</taxon>
        <taxon>Auchenorrhyncha</taxon>
        <taxon>Fulgoroidea</taxon>
        <taxon>Delphacidae</taxon>
        <taxon>Criomorphinae</taxon>
        <taxon>Laodelphax</taxon>
    </lineage>
</organism>
<dbReference type="EMBL" id="QKKF02031779">
    <property type="protein sequence ID" value="RZF34336.1"/>
    <property type="molecule type" value="Genomic_DNA"/>
</dbReference>
<evidence type="ECO:0000313" key="3">
    <source>
        <dbReference type="EMBL" id="RZF34336.1"/>
    </source>
</evidence>
<dbReference type="InParanoid" id="A0A482WM66"/>
<feature type="chain" id="PRO_5019718555" description="DUF4794 domain-containing protein" evidence="2">
    <location>
        <begin position="21"/>
        <end position="412"/>
    </location>
</feature>
<dbReference type="OrthoDB" id="6418165at2759"/>
<keyword evidence="2" id="KW-0732">Signal</keyword>
<feature type="region of interest" description="Disordered" evidence="1">
    <location>
        <begin position="19"/>
        <end position="120"/>
    </location>
</feature>